<accession>A0ACC4DJN5</accession>
<evidence type="ECO:0000313" key="1">
    <source>
        <dbReference type="EMBL" id="KAL3956581.1"/>
    </source>
</evidence>
<reference evidence="1" key="1">
    <citation type="submission" date="2024-12" db="EMBL/GenBank/DDBJ databases">
        <title>Comparative genomics and development of molecular markers within Purpureocillium lilacinum and among Purpureocillium species.</title>
        <authorList>
            <person name="Yeh Z.-Y."/>
            <person name="Ni N.-T."/>
            <person name="Lo P.-H."/>
            <person name="Mushyakhwo K."/>
            <person name="Lin C.-F."/>
            <person name="Nai Y.-S."/>
        </authorList>
    </citation>
    <scope>NUCLEOTIDE SEQUENCE</scope>
    <source>
        <strain evidence="1">NCHU-NPUST-175</strain>
    </source>
</reference>
<dbReference type="Proteomes" id="UP001638806">
    <property type="component" value="Unassembled WGS sequence"/>
</dbReference>
<protein>
    <submittedName>
        <fullName evidence="1">Uncharacterized protein</fullName>
    </submittedName>
</protein>
<gene>
    <name evidence="1" type="ORF">ACCO45_009427</name>
</gene>
<comment type="caution">
    <text evidence="1">The sequence shown here is derived from an EMBL/GenBank/DDBJ whole genome shotgun (WGS) entry which is preliminary data.</text>
</comment>
<organism evidence="1 2">
    <name type="scientific">Purpureocillium lilacinum</name>
    <name type="common">Paecilomyces lilacinus</name>
    <dbReference type="NCBI Taxonomy" id="33203"/>
    <lineage>
        <taxon>Eukaryota</taxon>
        <taxon>Fungi</taxon>
        <taxon>Dikarya</taxon>
        <taxon>Ascomycota</taxon>
        <taxon>Pezizomycotina</taxon>
        <taxon>Sordariomycetes</taxon>
        <taxon>Hypocreomycetidae</taxon>
        <taxon>Hypocreales</taxon>
        <taxon>Ophiocordycipitaceae</taxon>
        <taxon>Purpureocillium</taxon>
    </lineage>
</organism>
<keyword evidence="2" id="KW-1185">Reference proteome</keyword>
<proteinExistence type="predicted"/>
<dbReference type="EMBL" id="JBGNUJ010000008">
    <property type="protein sequence ID" value="KAL3956581.1"/>
    <property type="molecule type" value="Genomic_DNA"/>
</dbReference>
<evidence type="ECO:0000313" key="2">
    <source>
        <dbReference type="Proteomes" id="UP001638806"/>
    </source>
</evidence>
<sequence>MDVSVFSATTQAVLLNGMSSIVAQAISVYKSKLMREIELPRGRHCCIYTRPGLHGADDAPNHKWQQWLEFAFPTQTPVRSSPKPAAKSHKKRGAVNGKHRDQQPDDEPTSLSVTNTVAKFILDQTLGAAVNTILFICLMDYMKTNSFANARSNLEKDFWPMLLSSYKLWPFICLINLTIVPFEYRVLVGSAAGLAWGVYINLMYA</sequence>
<name>A0ACC4DJN5_PURLI</name>